<evidence type="ECO:0000313" key="2">
    <source>
        <dbReference type="EMBL" id="SPD18142.1"/>
    </source>
</evidence>
<dbReference type="EMBL" id="OIVN01003419">
    <property type="protein sequence ID" value="SPD11082.1"/>
    <property type="molecule type" value="Genomic_DNA"/>
</dbReference>
<dbReference type="AlphaFoldDB" id="A0A2N9HFY3"/>
<reference evidence="1" key="1">
    <citation type="submission" date="2018-02" db="EMBL/GenBank/DDBJ databases">
        <authorList>
            <person name="Cohen D.B."/>
            <person name="Kent A.D."/>
        </authorList>
    </citation>
    <scope>NUCLEOTIDE SEQUENCE</scope>
</reference>
<dbReference type="EMBL" id="OIVN01004569">
    <property type="protein sequence ID" value="SPD18142.1"/>
    <property type="molecule type" value="Genomic_DNA"/>
</dbReference>
<evidence type="ECO:0008006" key="3">
    <source>
        <dbReference type="Google" id="ProtNLM"/>
    </source>
</evidence>
<evidence type="ECO:0000313" key="1">
    <source>
        <dbReference type="EMBL" id="SPD11082.1"/>
    </source>
</evidence>
<dbReference type="PANTHER" id="PTHR11439">
    <property type="entry name" value="GAG-POL-RELATED RETROTRANSPOSON"/>
    <property type="match status" value="1"/>
</dbReference>
<name>A0A2N9HFY3_FAGSY</name>
<dbReference type="PANTHER" id="PTHR11439:SF511">
    <property type="match status" value="1"/>
</dbReference>
<sequence length="129" mass="14696">MEQQHHLSIDSGPPVEDPAQYRCLVGHLIYLIITRPDITYSMHILSPFMHDPRQGHLYAAIRVLSCLMTHCSITGYFTQLGSSLLSWKTKKYVIVSHSLVEAKYRSMAATTSELLWLRNLLHTLGIPHP</sequence>
<accession>A0A2N9HFY3</accession>
<proteinExistence type="predicted"/>
<gene>
    <name evidence="1" type="ORF">FSB_LOCUS38964</name>
    <name evidence="2" type="ORF">FSB_LOCUS46024</name>
</gene>
<dbReference type="CDD" id="cd09272">
    <property type="entry name" value="RNase_HI_RT_Ty1"/>
    <property type="match status" value="1"/>
</dbReference>
<organism evidence="1">
    <name type="scientific">Fagus sylvatica</name>
    <name type="common">Beechnut</name>
    <dbReference type="NCBI Taxonomy" id="28930"/>
    <lineage>
        <taxon>Eukaryota</taxon>
        <taxon>Viridiplantae</taxon>
        <taxon>Streptophyta</taxon>
        <taxon>Embryophyta</taxon>
        <taxon>Tracheophyta</taxon>
        <taxon>Spermatophyta</taxon>
        <taxon>Magnoliopsida</taxon>
        <taxon>eudicotyledons</taxon>
        <taxon>Gunneridae</taxon>
        <taxon>Pentapetalae</taxon>
        <taxon>rosids</taxon>
        <taxon>fabids</taxon>
        <taxon>Fagales</taxon>
        <taxon>Fagaceae</taxon>
        <taxon>Fagus</taxon>
    </lineage>
</organism>
<protein>
    <recommendedName>
        <fullName evidence="3">Reverse transcriptase Ty1/copia-type domain-containing protein</fullName>
    </recommendedName>
</protein>